<accession>F9WNR2</accession>
<dbReference type="VEuPathDB" id="TriTrypDB:TvY486_0018780"/>
<name>F9WNR2_TRYVY</name>
<keyword evidence="2" id="KW-1185">Reference proteome</keyword>
<organism evidence="1 2">
    <name type="scientific">Trypanosoma vivax (strain Y486)</name>
    <dbReference type="NCBI Taxonomy" id="1055687"/>
    <lineage>
        <taxon>Eukaryota</taxon>
        <taxon>Discoba</taxon>
        <taxon>Euglenozoa</taxon>
        <taxon>Kinetoplastea</taxon>
        <taxon>Metakinetoplastina</taxon>
        <taxon>Trypanosomatida</taxon>
        <taxon>Trypanosomatidae</taxon>
        <taxon>Trypanosoma</taxon>
        <taxon>Duttonella</taxon>
    </lineage>
</organism>
<protein>
    <submittedName>
        <fullName evidence="1">Uncharacterized protein</fullName>
    </submittedName>
</protein>
<gene>
    <name evidence="1" type="ORF">TvY486_0018780</name>
</gene>
<dbReference type="EMBL" id="CAEX01002811">
    <property type="protein sequence ID" value="CCD19183.1"/>
    <property type="molecule type" value="Genomic_DNA"/>
</dbReference>
<evidence type="ECO:0000313" key="2">
    <source>
        <dbReference type="Proteomes" id="UP000009027"/>
    </source>
</evidence>
<proteinExistence type="predicted"/>
<reference evidence="1 2" key="1">
    <citation type="journal article" date="2012" name="Proc. Natl. Acad. Sci. U.S.A.">
        <title>Antigenic diversity is generated by distinct evolutionary mechanisms in African trypanosome species.</title>
        <authorList>
            <person name="Jackson A.P."/>
            <person name="Berry A."/>
            <person name="Aslett M."/>
            <person name="Allison H.C."/>
            <person name="Burton P."/>
            <person name="Vavrova-Anderson J."/>
            <person name="Brown R."/>
            <person name="Browne H."/>
            <person name="Corton N."/>
            <person name="Hauser H."/>
            <person name="Gamble J."/>
            <person name="Gilderthorp R."/>
            <person name="Marcello L."/>
            <person name="McQuillan J."/>
            <person name="Otto T.D."/>
            <person name="Quail M.A."/>
            <person name="Sanders M.J."/>
            <person name="van Tonder A."/>
            <person name="Ginger M.L."/>
            <person name="Field M.C."/>
            <person name="Barry J.D."/>
            <person name="Hertz-Fowler C."/>
            <person name="Berriman M."/>
        </authorList>
    </citation>
    <scope>NUCLEOTIDE SEQUENCE</scope>
    <source>
        <strain evidence="1 2">Y486</strain>
    </source>
</reference>
<dbReference type="Proteomes" id="UP000009027">
    <property type="component" value="Unassembled WGS sequence"/>
</dbReference>
<sequence>MEVMESVNKVMPSVKGSTHQVRVAYGQTTERCKSASVAAVAAVSLVEKASGAAHLLSERHQKFEMITNERSAWLENVKKQIIDGLVNAFVKYDSETFSECKYMPNLTAPSTPIGDVDVLLSALVKVGSYGNANGVGAVLSECKNRQLELNRVMSGVRAGAGNSIKEATEVSQCSDAALTSVKGVFIDLLGKQKTQLCATVLGVEKMGEKTAKLRQRAVLVRDSAARHHKRATEAEERANKEGTHVESSLDLLSIVRDECNRVKATSSDVEYGVLAVIRQTEAAT</sequence>
<dbReference type="AlphaFoldDB" id="F9WNR2"/>
<evidence type="ECO:0000313" key="1">
    <source>
        <dbReference type="EMBL" id="CCD19183.1"/>
    </source>
</evidence>